<protein>
    <submittedName>
        <fullName evidence="2">Uncharacterized protein</fullName>
    </submittedName>
</protein>
<name>A0A9X4QN03_9BACL</name>
<keyword evidence="3" id="KW-1185">Reference proteome</keyword>
<evidence type="ECO:0000256" key="1">
    <source>
        <dbReference type="SAM" id="Coils"/>
    </source>
</evidence>
<proteinExistence type="predicted"/>
<dbReference type="Proteomes" id="UP001153387">
    <property type="component" value="Unassembled WGS sequence"/>
</dbReference>
<sequence>MSDDTHINLDTIRQEVKEPLGSWADRQEMLLYLLDQLDEYKVHFDAATHAGWQTAEHSVHLGLALEAAEAHNALLQAQLDAKDTEIKAYKEAAELIRKDYDFAELAFAGKDAQIAERDATIARQTAEIKVLKHAAQAAERSVDEYHAITMEQAKELGELEAKLSLKEPNT</sequence>
<dbReference type="EMBL" id="JAPDHZ010000003">
    <property type="protein sequence ID" value="MDG0791946.1"/>
    <property type="molecule type" value="Genomic_DNA"/>
</dbReference>
<organism evidence="2 3">
    <name type="scientific">Cohnella ginsengisoli</name>
    <dbReference type="NCBI Taxonomy" id="425004"/>
    <lineage>
        <taxon>Bacteria</taxon>
        <taxon>Bacillati</taxon>
        <taxon>Bacillota</taxon>
        <taxon>Bacilli</taxon>
        <taxon>Bacillales</taxon>
        <taxon>Paenibacillaceae</taxon>
        <taxon>Cohnella</taxon>
    </lineage>
</organism>
<accession>A0A9X4QN03</accession>
<comment type="caution">
    <text evidence="2">The sequence shown here is derived from an EMBL/GenBank/DDBJ whole genome shotgun (WGS) entry which is preliminary data.</text>
</comment>
<evidence type="ECO:0000313" key="3">
    <source>
        <dbReference type="Proteomes" id="UP001153387"/>
    </source>
</evidence>
<dbReference type="RefSeq" id="WP_277565785.1">
    <property type="nucleotide sequence ID" value="NZ_JAPDHZ010000003.1"/>
</dbReference>
<reference evidence="2 3" key="1">
    <citation type="submission" date="2022-10" db="EMBL/GenBank/DDBJ databases">
        <title>Comparative genomic analysis of Cohnella hashimotonis sp. nov., isolated from the International Space Station.</title>
        <authorList>
            <person name="Simpson A."/>
            <person name="Venkateswaran K."/>
        </authorList>
    </citation>
    <scope>NUCLEOTIDE SEQUENCE [LARGE SCALE GENOMIC DNA]</scope>
    <source>
        <strain evidence="2 3">DSM 18997</strain>
    </source>
</reference>
<feature type="coiled-coil region" evidence="1">
    <location>
        <begin position="65"/>
        <end position="92"/>
    </location>
</feature>
<evidence type="ECO:0000313" key="2">
    <source>
        <dbReference type="EMBL" id="MDG0791946.1"/>
    </source>
</evidence>
<gene>
    <name evidence="2" type="ORF">OMP38_14595</name>
</gene>
<keyword evidence="1" id="KW-0175">Coiled coil</keyword>
<dbReference type="AlphaFoldDB" id="A0A9X4QN03"/>